<dbReference type="GO" id="GO:0004146">
    <property type="term" value="F:dihydrofolate reductase activity"/>
    <property type="evidence" value="ECO:0007669"/>
    <property type="project" value="UniProtKB-EC"/>
</dbReference>
<dbReference type="EC" id="1.5.1.3" evidence="3"/>
<dbReference type="PROSITE" id="PS51330">
    <property type="entry name" value="DHFR_2"/>
    <property type="match status" value="1"/>
</dbReference>
<evidence type="ECO:0000256" key="6">
    <source>
        <dbReference type="ARBA" id="ARBA00023002"/>
    </source>
</evidence>
<dbReference type="Gene3D" id="3.40.430.10">
    <property type="entry name" value="Dihydrofolate Reductase, subunit A"/>
    <property type="match status" value="1"/>
</dbReference>
<dbReference type="PRINTS" id="PR00070">
    <property type="entry name" value="DHFR"/>
</dbReference>
<evidence type="ECO:0000259" key="7">
    <source>
        <dbReference type="PROSITE" id="PS51330"/>
    </source>
</evidence>
<dbReference type="Pfam" id="PF00186">
    <property type="entry name" value="DHFR_1"/>
    <property type="match status" value="1"/>
</dbReference>
<keyword evidence="9" id="KW-1185">Reference proteome</keyword>
<keyword evidence="4" id="KW-0554">One-carbon metabolism</keyword>
<comment type="caution">
    <text evidence="8">The sequence shown here is derived from an EMBL/GenBank/DDBJ whole genome shotgun (WGS) entry which is preliminary data.</text>
</comment>
<dbReference type="CDD" id="cd00209">
    <property type="entry name" value="DHFR"/>
    <property type="match status" value="1"/>
</dbReference>
<gene>
    <name evidence="8" type="ORF">WJX64_07015</name>
</gene>
<evidence type="ECO:0000256" key="4">
    <source>
        <dbReference type="ARBA" id="ARBA00022563"/>
    </source>
</evidence>
<evidence type="ECO:0000256" key="2">
    <source>
        <dbReference type="ARBA" id="ARBA00009539"/>
    </source>
</evidence>
<name>A0ABU9W2R1_9MICO</name>
<feature type="domain" description="DHFR" evidence="7">
    <location>
        <begin position="42"/>
        <end position="226"/>
    </location>
</feature>
<comment type="similarity">
    <text evidence="2">Belongs to the dihydrofolate reductase family.</text>
</comment>
<evidence type="ECO:0000313" key="9">
    <source>
        <dbReference type="Proteomes" id="UP001425155"/>
    </source>
</evidence>
<reference evidence="8 9" key="1">
    <citation type="submission" date="2024-03" db="EMBL/GenBank/DDBJ databases">
        <title>YIM 134122 draft genome.</title>
        <authorList>
            <person name="Zuo S."/>
            <person name="Xiong L."/>
        </authorList>
    </citation>
    <scope>NUCLEOTIDE SEQUENCE [LARGE SCALE GENOMIC DNA]</scope>
    <source>
        <strain evidence="8 9">YIM 134122</strain>
    </source>
</reference>
<comment type="pathway">
    <text evidence="1">Cofactor biosynthesis; tetrahydrofolate biosynthesis; 5,6,7,8-tetrahydrofolate from 7,8-dihydrofolate: step 1/1.</text>
</comment>
<organism evidence="8 9">
    <name type="scientific">Leifsonia stereocauli</name>
    <dbReference type="NCBI Taxonomy" id="3134136"/>
    <lineage>
        <taxon>Bacteria</taxon>
        <taxon>Bacillati</taxon>
        <taxon>Actinomycetota</taxon>
        <taxon>Actinomycetes</taxon>
        <taxon>Micrococcales</taxon>
        <taxon>Microbacteriaceae</taxon>
        <taxon>Leifsonia</taxon>
    </lineage>
</organism>
<evidence type="ECO:0000313" key="8">
    <source>
        <dbReference type="EMBL" id="MEN1946287.1"/>
    </source>
</evidence>
<keyword evidence="6 8" id="KW-0560">Oxidoreductase</keyword>
<protein>
    <recommendedName>
        <fullName evidence="3">dihydrofolate reductase</fullName>
        <ecNumber evidence="3">1.5.1.3</ecNumber>
    </recommendedName>
</protein>
<keyword evidence="5" id="KW-0521">NADP</keyword>
<proteinExistence type="inferred from homology"/>
<evidence type="ECO:0000256" key="1">
    <source>
        <dbReference type="ARBA" id="ARBA00004903"/>
    </source>
</evidence>
<evidence type="ECO:0000256" key="5">
    <source>
        <dbReference type="ARBA" id="ARBA00022857"/>
    </source>
</evidence>
<dbReference type="EMBL" id="JBCLVG010000001">
    <property type="protein sequence ID" value="MEN1946287.1"/>
    <property type="molecule type" value="Genomic_DNA"/>
</dbReference>
<dbReference type="InterPro" id="IPR001796">
    <property type="entry name" value="DHFR_dom"/>
</dbReference>
<accession>A0ABU9W2R1</accession>
<dbReference type="SUPFAM" id="SSF53597">
    <property type="entry name" value="Dihydrofolate reductase-like"/>
    <property type="match status" value="1"/>
</dbReference>
<sequence length="227" mass="23314">MTDAAARGAGDVADSAAGVAASAAEAGALSADAAAGSAASVSLGLIWAQSSDGTIGRDGVMPWHLPEDLAHFKQVTLGAPVVMGRKTWDSLPPRFRPLAGRRNIVLTRQHDWSADGAEVAHSIPDALDLAAEPAPAPAPGSPDAASVAATPERIWVIGGAELFAAVIDQADVLEVTEIDASFPGDTQAPLIAPTWALAAADPASDAPLIWHTSRAGLQYRFLTYARR</sequence>
<dbReference type="PANTHER" id="PTHR48069">
    <property type="entry name" value="DIHYDROFOLATE REDUCTASE"/>
    <property type="match status" value="1"/>
</dbReference>
<dbReference type="InterPro" id="IPR012259">
    <property type="entry name" value="DHFR"/>
</dbReference>
<dbReference type="PANTHER" id="PTHR48069:SF3">
    <property type="entry name" value="DIHYDROFOLATE REDUCTASE"/>
    <property type="match status" value="1"/>
</dbReference>
<dbReference type="Proteomes" id="UP001425155">
    <property type="component" value="Unassembled WGS sequence"/>
</dbReference>
<dbReference type="RefSeq" id="WP_342112742.1">
    <property type="nucleotide sequence ID" value="NZ_JBCAUN010000001.1"/>
</dbReference>
<evidence type="ECO:0000256" key="3">
    <source>
        <dbReference type="ARBA" id="ARBA00012856"/>
    </source>
</evidence>
<dbReference type="InterPro" id="IPR024072">
    <property type="entry name" value="DHFR-like_dom_sf"/>
</dbReference>